<comment type="caution">
    <text evidence="1">The sequence shown here is derived from an EMBL/GenBank/DDBJ whole genome shotgun (WGS) entry which is preliminary data.</text>
</comment>
<evidence type="ECO:0000313" key="1">
    <source>
        <dbReference type="EMBL" id="KAG0141482.1"/>
    </source>
</evidence>
<accession>A0A9P6NC06</accession>
<evidence type="ECO:0000313" key="2">
    <source>
        <dbReference type="Proteomes" id="UP000886653"/>
    </source>
</evidence>
<keyword evidence="2" id="KW-1185">Reference proteome</keyword>
<gene>
    <name evidence="1" type="ORF">CROQUDRAFT_98684</name>
</gene>
<sequence length="62" mass="6763">MVLAEYSGADIQSLRPHSNQGGFKTYGNKNGIRPHHAAGWMPVNNVQEIGSLFTPNIQGLKN</sequence>
<proteinExistence type="predicted"/>
<dbReference type="Proteomes" id="UP000886653">
    <property type="component" value="Unassembled WGS sequence"/>
</dbReference>
<dbReference type="AlphaFoldDB" id="A0A9P6NC06"/>
<dbReference type="EMBL" id="MU167384">
    <property type="protein sequence ID" value="KAG0141482.1"/>
    <property type="molecule type" value="Genomic_DNA"/>
</dbReference>
<reference evidence="1" key="1">
    <citation type="submission" date="2013-11" db="EMBL/GenBank/DDBJ databases">
        <title>Genome sequence of the fusiform rust pathogen reveals effectors for host alternation and coevolution with pine.</title>
        <authorList>
            <consortium name="DOE Joint Genome Institute"/>
            <person name="Smith K."/>
            <person name="Pendleton A."/>
            <person name="Kubisiak T."/>
            <person name="Anderson C."/>
            <person name="Salamov A."/>
            <person name="Aerts A."/>
            <person name="Riley R."/>
            <person name="Clum A."/>
            <person name="Lindquist E."/>
            <person name="Ence D."/>
            <person name="Campbell M."/>
            <person name="Kronenberg Z."/>
            <person name="Feau N."/>
            <person name="Dhillon B."/>
            <person name="Hamelin R."/>
            <person name="Burleigh J."/>
            <person name="Smith J."/>
            <person name="Yandell M."/>
            <person name="Nelson C."/>
            <person name="Grigoriev I."/>
            <person name="Davis J."/>
        </authorList>
    </citation>
    <scope>NUCLEOTIDE SEQUENCE</scope>
    <source>
        <strain evidence="1">G11</strain>
    </source>
</reference>
<name>A0A9P6NC06_9BASI</name>
<protein>
    <submittedName>
        <fullName evidence="1">Uncharacterized protein</fullName>
    </submittedName>
</protein>
<organism evidence="1 2">
    <name type="scientific">Cronartium quercuum f. sp. fusiforme G11</name>
    <dbReference type="NCBI Taxonomy" id="708437"/>
    <lineage>
        <taxon>Eukaryota</taxon>
        <taxon>Fungi</taxon>
        <taxon>Dikarya</taxon>
        <taxon>Basidiomycota</taxon>
        <taxon>Pucciniomycotina</taxon>
        <taxon>Pucciniomycetes</taxon>
        <taxon>Pucciniales</taxon>
        <taxon>Coleosporiaceae</taxon>
        <taxon>Cronartium</taxon>
    </lineage>
</organism>